<organism evidence="4 5">
    <name type="scientific">Marinomonas algarum</name>
    <dbReference type="NCBI Taxonomy" id="2883105"/>
    <lineage>
        <taxon>Bacteria</taxon>
        <taxon>Pseudomonadati</taxon>
        <taxon>Pseudomonadota</taxon>
        <taxon>Gammaproteobacteria</taxon>
        <taxon>Oceanospirillales</taxon>
        <taxon>Oceanospirillaceae</taxon>
        <taxon>Marinomonas</taxon>
    </lineage>
</organism>
<dbReference type="CDD" id="cd00130">
    <property type="entry name" value="PAS"/>
    <property type="match status" value="1"/>
</dbReference>
<feature type="transmembrane region" description="Helical" evidence="1">
    <location>
        <begin position="170"/>
        <end position="191"/>
    </location>
</feature>
<dbReference type="SUPFAM" id="SSF55785">
    <property type="entry name" value="PYP-like sensor domain (PAS domain)"/>
    <property type="match status" value="1"/>
</dbReference>
<dbReference type="InterPro" id="IPR052155">
    <property type="entry name" value="Biofilm_reg_signaling"/>
</dbReference>
<dbReference type="Gene3D" id="3.30.450.20">
    <property type="entry name" value="PAS domain"/>
    <property type="match status" value="1"/>
</dbReference>
<dbReference type="Pfam" id="PF00563">
    <property type="entry name" value="EAL"/>
    <property type="match status" value="1"/>
</dbReference>
<keyword evidence="1" id="KW-1133">Transmembrane helix</keyword>
<dbReference type="PANTHER" id="PTHR44757">
    <property type="entry name" value="DIGUANYLATE CYCLASE DGCP"/>
    <property type="match status" value="1"/>
</dbReference>
<dbReference type="CDD" id="cd01948">
    <property type="entry name" value="EAL"/>
    <property type="match status" value="1"/>
</dbReference>
<dbReference type="EMBL" id="JAJATW010000002">
    <property type="protein sequence ID" value="MCB5160840.1"/>
    <property type="molecule type" value="Genomic_DNA"/>
</dbReference>
<dbReference type="InterPro" id="IPR029787">
    <property type="entry name" value="Nucleotide_cyclase"/>
</dbReference>
<dbReference type="CDD" id="cd01949">
    <property type="entry name" value="GGDEF"/>
    <property type="match status" value="1"/>
</dbReference>
<evidence type="ECO:0000313" key="5">
    <source>
        <dbReference type="Proteomes" id="UP001139095"/>
    </source>
</evidence>
<dbReference type="PANTHER" id="PTHR44757:SF2">
    <property type="entry name" value="BIOFILM ARCHITECTURE MAINTENANCE PROTEIN MBAA"/>
    <property type="match status" value="1"/>
</dbReference>
<evidence type="ECO:0000259" key="2">
    <source>
        <dbReference type="PROSITE" id="PS50883"/>
    </source>
</evidence>
<feature type="domain" description="EAL" evidence="2">
    <location>
        <begin position="545"/>
        <end position="800"/>
    </location>
</feature>
<dbReference type="SUPFAM" id="SSF55073">
    <property type="entry name" value="Nucleotide cyclase"/>
    <property type="match status" value="1"/>
</dbReference>
<dbReference type="Pfam" id="PF13188">
    <property type="entry name" value="PAS_8"/>
    <property type="match status" value="1"/>
</dbReference>
<dbReference type="RefSeq" id="WP_226753221.1">
    <property type="nucleotide sequence ID" value="NZ_JAJATW010000002.1"/>
</dbReference>
<sequence length="807" mass="91407">MGVVFSKSLFLKQAALTLVLAIVLSLVSSALQFIESVRFQKEQINQNFEELLAVVERPLSEAVFRLDTEFAQQQIDSLLLSPSIAHVEVRDDTGKFFVQTELPDVTVDSMSQTFAEYFLSDLPEYRRQLHLLEPSFQAGYLTILPEKAYLLEGIFHKHLSILFYNLCKDLLLASLISFVFYFLVTFPLMRLTESLSSIKRNEELPLPKSFYRHHQNDELGNLHKTFSLLLTKLNTALSDLERSDSHTKAMIEHAADGILLLDQHNDIILANTAAQGMFKCSIKKKGMTPLDALHPSSPWPVFSDILNDLKIEEPLTVEATYQCSGIEIPLEIRLVKYCLQGNVETLLLIRDVTERQEAEAHIHHLAYYDAVTSLPNRQFLSNQLVTTLKHQHKKTSPCYSAVIFMDLDRFKTINDSLGHGIGDQLLRSVASQLSNLLEESMVFARMGGDEFAFLIPHINDNYEQAERDISAFANSIMYACQQVKKAGPHEVHITASLGGTLFNNDKESAEVILKQADTALYRAKESGRNTFALYREEMQAISDARLQMEKALHHATEFKLFELYYQPQVNAQNGLIGAEALIRWKDSERGFISPAEFIPVAEEIGLIVEIGHWVLNEALSQVAVWLKEGKWQADWRMSINVSPIQFQQAGFLPMLTEQLAKHDVPTSCVDLEITENMLLNDLSSSLEKMHAIKDMGVHLSIDDFGTGYSSLKYLKSLPIDRLKIDQSFVRDLLTDESDEAIVYAVVAMAKALNISVLAEGVETLEHYDRLKELECFYYQGYYFGHPLPPKDFIKSFVQDSNTLNSSL</sequence>
<dbReference type="Gene3D" id="3.20.20.450">
    <property type="entry name" value="EAL domain"/>
    <property type="match status" value="1"/>
</dbReference>
<dbReference type="InterPro" id="IPR043128">
    <property type="entry name" value="Rev_trsase/Diguanyl_cyclase"/>
</dbReference>
<dbReference type="NCBIfam" id="TIGR00229">
    <property type="entry name" value="sensory_box"/>
    <property type="match status" value="1"/>
</dbReference>
<dbReference type="AlphaFoldDB" id="A0A9X1LEB0"/>
<dbReference type="InterPro" id="IPR001633">
    <property type="entry name" value="EAL_dom"/>
</dbReference>
<dbReference type="InterPro" id="IPR035919">
    <property type="entry name" value="EAL_sf"/>
</dbReference>
<accession>A0A9X1LEB0</accession>
<proteinExistence type="predicted"/>
<dbReference type="Proteomes" id="UP001139095">
    <property type="component" value="Unassembled WGS sequence"/>
</dbReference>
<keyword evidence="1" id="KW-0472">Membrane</keyword>
<name>A0A9X1LEB0_9GAMM</name>
<evidence type="ECO:0000313" key="4">
    <source>
        <dbReference type="EMBL" id="MCB5160840.1"/>
    </source>
</evidence>
<reference evidence="4" key="1">
    <citation type="submission" date="2021-10" db="EMBL/GenBank/DDBJ databases">
        <title>Marinomonas pontica sp. nov., isolated from the Black Sea.</title>
        <authorList>
            <person name="Zhao L.-H."/>
            <person name="Xue J.-H."/>
        </authorList>
    </citation>
    <scope>NUCLEOTIDE SEQUENCE</scope>
    <source>
        <strain evidence="4">E8</strain>
    </source>
</reference>
<keyword evidence="1" id="KW-0812">Transmembrane</keyword>
<gene>
    <name evidence="4" type="ORF">LG368_02875</name>
</gene>
<dbReference type="NCBIfam" id="TIGR00254">
    <property type="entry name" value="GGDEF"/>
    <property type="match status" value="1"/>
</dbReference>
<evidence type="ECO:0000259" key="3">
    <source>
        <dbReference type="PROSITE" id="PS50887"/>
    </source>
</evidence>
<dbReference type="InterPro" id="IPR000160">
    <property type="entry name" value="GGDEF_dom"/>
</dbReference>
<dbReference type="InterPro" id="IPR000014">
    <property type="entry name" value="PAS"/>
</dbReference>
<protein>
    <submittedName>
        <fullName evidence="4">Bifunctional diguanylate cyclase/phosphodiesterase</fullName>
    </submittedName>
</protein>
<dbReference type="SMART" id="SM00052">
    <property type="entry name" value="EAL"/>
    <property type="match status" value="1"/>
</dbReference>
<dbReference type="InterPro" id="IPR035965">
    <property type="entry name" value="PAS-like_dom_sf"/>
</dbReference>
<comment type="caution">
    <text evidence="4">The sequence shown here is derived from an EMBL/GenBank/DDBJ whole genome shotgun (WGS) entry which is preliminary data.</text>
</comment>
<dbReference type="Pfam" id="PF00990">
    <property type="entry name" value="GGDEF"/>
    <property type="match status" value="1"/>
</dbReference>
<dbReference type="SMART" id="SM00267">
    <property type="entry name" value="GGDEF"/>
    <property type="match status" value="1"/>
</dbReference>
<feature type="domain" description="GGDEF" evidence="3">
    <location>
        <begin position="398"/>
        <end position="536"/>
    </location>
</feature>
<evidence type="ECO:0000256" key="1">
    <source>
        <dbReference type="SAM" id="Phobius"/>
    </source>
</evidence>
<dbReference type="PROSITE" id="PS50883">
    <property type="entry name" value="EAL"/>
    <property type="match status" value="1"/>
</dbReference>
<dbReference type="PROSITE" id="PS50887">
    <property type="entry name" value="GGDEF"/>
    <property type="match status" value="1"/>
</dbReference>
<dbReference type="SUPFAM" id="SSF141868">
    <property type="entry name" value="EAL domain-like"/>
    <property type="match status" value="1"/>
</dbReference>
<keyword evidence="5" id="KW-1185">Reference proteome</keyword>
<dbReference type="Gene3D" id="3.30.70.270">
    <property type="match status" value="1"/>
</dbReference>